<accession>A0A396RRM7</accession>
<dbReference type="EMBL" id="QWLV01000001">
    <property type="protein sequence ID" value="RHW19294.1"/>
    <property type="molecule type" value="Genomic_DNA"/>
</dbReference>
<dbReference type="SUPFAM" id="SSF53474">
    <property type="entry name" value="alpha/beta-Hydrolases"/>
    <property type="match status" value="1"/>
</dbReference>
<dbReference type="AlphaFoldDB" id="A0A396RRM7"/>
<gene>
    <name evidence="1" type="ORF">D1610_04080</name>
</gene>
<sequence length="277" mass="29771">MAGFRTIELSDPGISAEGLRFVTVKSAALGARADLCIWVAPGAEPGSAAPLIVLMHGVYGSHWAWALKGGAHLCAARLVAEGALPPVVLAMPSDGLWGDGSGYVPHQDRDFERWIIDEVPLAAAEATHVCDPRSPLLLAGLSMGGFAALRLAGKYPGRITAAAAHSAVTRAAALDPLIAESREHWSMRPEDVSVEVALTAAPKPLPPLRFDCGRDDPFLPDNRALHLALDHAGIPHRYREAEGGHDWTYWSREIERTLRFFGRVLADTTEGKQGEDR</sequence>
<dbReference type="RefSeq" id="WP_118862799.1">
    <property type="nucleotide sequence ID" value="NZ_QWLV01000001.1"/>
</dbReference>
<comment type="caution">
    <text evidence="1">The sequence shown here is derived from an EMBL/GenBank/DDBJ whole genome shotgun (WGS) entry which is preliminary data.</text>
</comment>
<organism evidence="1 2">
    <name type="scientific">Sphingomonas gilva</name>
    <dbReference type="NCBI Taxonomy" id="2305907"/>
    <lineage>
        <taxon>Bacteria</taxon>
        <taxon>Pseudomonadati</taxon>
        <taxon>Pseudomonadota</taxon>
        <taxon>Alphaproteobacteria</taxon>
        <taxon>Sphingomonadales</taxon>
        <taxon>Sphingomonadaceae</taxon>
        <taxon>Sphingomonas</taxon>
    </lineage>
</organism>
<proteinExistence type="predicted"/>
<dbReference type="Pfam" id="PF00756">
    <property type="entry name" value="Esterase"/>
    <property type="match status" value="1"/>
</dbReference>
<dbReference type="InterPro" id="IPR050583">
    <property type="entry name" value="Mycobacterial_A85_antigen"/>
</dbReference>
<dbReference type="GO" id="GO:0016787">
    <property type="term" value="F:hydrolase activity"/>
    <property type="evidence" value="ECO:0007669"/>
    <property type="project" value="UniProtKB-KW"/>
</dbReference>
<keyword evidence="2" id="KW-1185">Reference proteome</keyword>
<dbReference type="Gene3D" id="3.40.50.1820">
    <property type="entry name" value="alpha/beta hydrolase"/>
    <property type="match status" value="1"/>
</dbReference>
<dbReference type="OrthoDB" id="9784036at2"/>
<evidence type="ECO:0000313" key="2">
    <source>
        <dbReference type="Proteomes" id="UP000266693"/>
    </source>
</evidence>
<evidence type="ECO:0000313" key="1">
    <source>
        <dbReference type="EMBL" id="RHW19294.1"/>
    </source>
</evidence>
<keyword evidence="1" id="KW-0378">Hydrolase</keyword>
<dbReference type="InterPro" id="IPR000801">
    <property type="entry name" value="Esterase-like"/>
</dbReference>
<name>A0A396RRM7_9SPHN</name>
<protein>
    <submittedName>
        <fullName evidence="1">Alpha/beta fold hydrolase</fullName>
    </submittedName>
</protein>
<dbReference type="PANTHER" id="PTHR48098">
    <property type="entry name" value="ENTEROCHELIN ESTERASE-RELATED"/>
    <property type="match status" value="1"/>
</dbReference>
<reference evidence="1 2" key="1">
    <citation type="submission" date="2018-08" db="EMBL/GenBank/DDBJ databases">
        <title>The multiple taxonomic identification of Sphingomonas gilva.</title>
        <authorList>
            <person name="Zhu D."/>
            <person name="Zheng S."/>
        </authorList>
    </citation>
    <scope>NUCLEOTIDE SEQUENCE [LARGE SCALE GENOMIC DNA]</scope>
    <source>
        <strain evidence="1 2">ZDH117</strain>
    </source>
</reference>
<dbReference type="Proteomes" id="UP000266693">
    <property type="component" value="Unassembled WGS sequence"/>
</dbReference>
<dbReference type="InterPro" id="IPR029058">
    <property type="entry name" value="AB_hydrolase_fold"/>
</dbReference>
<dbReference type="PANTHER" id="PTHR48098:SF1">
    <property type="entry name" value="DIACYLGLYCEROL ACYLTRANSFERASE_MYCOLYLTRANSFERASE AG85A"/>
    <property type="match status" value="1"/>
</dbReference>
<dbReference type="GO" id="GO:0016747">
    <property type="term" value="F:acyltransferase activity, transferring groups other than amino-acyl groups"/>
    <property type="evidence" value="ECO:0007669"/>
    <property type="project" value="TreeGrafter"/>
</dbReference>